<dbReference type="RefSeq" id="WP_038483358.1">
    <property type="nucleotide sequence ID" value="NZ_CP009451.1"/>
</dbReference>
<dbReference type="KEGG" id="cnt:JT31_20300"/>
<organism evidence="2 3">
    <name type="scientific">Cedecea neteri</name>
    <dbReference type="NCBI Taxonomy" id="158822"/>
    <lineage>
        <taxon>Bacteria</taxon>
        <taxon>Pseudomonadati</taxon>
        <taxon>Pseudomonadota</taxon>
        <taxon>Gammaproteobacteria</taxon>
        <taxon>Enterobacterales</taxon>
        <taxon>Enterobacteriaceae</taxon>
        <taxon>Cedecea</taxon>
    </lineage>
</organism>
<sequence length="98" mass="11049">MKTLTEVIAGFSPEDQAEIRKMTEVLILETGLQLVREEQGLSQKQVAQKMGISQPAIAAIEQRGNDLKVLTLKRYVEALGGKLSLHLEFPEKDRRFQI</sequence>
<name>A0A089Q6K5_9ENTR</name>
<dbReference type="EMBL" id="CP009451">
    <property type="protein sequence ID" value="AIR06876.1"/>
    <property type="molecule type" value="Genomic_DNA"/>
</dbReference>
<dbReference type="OrthoDB" id="129597at2"/>
<accession>A0A089Q6K5</accession>
<feature type="domain" description="HTH cro/C1-type" evidence="1">
    <location>
        <begin position="32"/>
        <end position="86"/>
    </location>
</feature>
<dbReference type="Pfam" id="PF01381">
    <property type="entry name" value="HTH_3"/>
    <property type="match status" value="1"/>
</dbReference>
<dbReference type="Proteomes" id="UP000029481">
    <property type="component" value="Chromosome"/>
</dbReference>
<dbReference type="InterPro" id="IPR001387">
    <property type="entry name" value="Cro/C1-type_HTH"/>
</dbReference>
<dbReference type="AlphaFoldDB" id="A0A089Q6K5"/>
<reference evidence="2 3" key="1">
    <citation type="submission" date="2014-09" db="EMBL/GenBank/DDBJ databases">
        <title>Cedecea neteri SSMD04 Genome Sequencing.</title>
        <authorList>
            <person name="Tan J.-Y."/>
        </authorList>
    </citation>
    <scope>NUCLEOTIDE SEQUENCE [LARGE SCALE GENOMIC DNA]</scope>
    <source>
        <strain evidence="2 3">SSMD04</strain>
    </source>
</reference>
<dbReference type="CDD" id="cd00093">
    <property type="entry name" value="HTH_XRE"/>
    <property type="match status" value="1"/>
</dbReference>
<dbReference type="PROSITE" id="PS50943">
    <property type="entry name" value="HTH_CROC1"/>
    <property type="match status" value="1"/>
</dbReference>
<dbReference type="InterPro" id="IPR010982">
    <property type="entry name" value="Lambda_DNA-bd_dom_sf"/>
</dbReference>
<evidence type="ECO:0000313" key="3">
    <source>
        <dbReference type="Proteomes" id="UP000029481"/>
    </source>
</evidence>
<dbReference type="GO" id="GO:0003677">
    <property type="term" value="F:DNA binding"/>
    <property type="evidence" value="ECO:0007669"/>
    <property type="project" value="InterPro"/>
</dbReference>
<evidence type="ECO:0000259" key="1">
    <source>
        <dbReference type="PROSITE" id="PS50943"/>
    </source>
</evidence>
<gene>
    <name evidence="2" type="ORF">JT31_20300</name>
</gene>
<evidence type="ECO:0000313" key="2">
    <source>
        <dbReference type="EMBL" id="AIR06876.1"/>
    </source>
</evidence>
<dbReference type="SMART" id="SM00530">
    <property type="entry name" value="HTH_XRE"/>
    <property type="match status" value="1"/>
</dbReference>
<proteinExistence type="predicted"/>
<dbReference type="Gene3D" id="1.10.260.40">
    <property type="entry name" value="lambda repressor-like DNA-binding domains"/>
    <property type="match status" value="1"/>
</dbReference>
<keyword evidence="3" id="KW-1185">Reference proteome</keyword>
<dbReference type="SUPFAM" id="SSF47413">
    <property type="entry name" value="lambda repressor-like DNA-binding domains"/>
    <property type="match status" value="1"/>
</dbReference>
<protein>
    <submittedName>
        <fullName evidence="2">Transcriptional regulator</fullName>
    </submittedName>
</protein>